<reference evidence="1" key="2">
    <citation type="submission" date="2025-09" db="UniProtKB">
        <authorList>
            <consortium name="Ensembl"/>
        </authorList>
    </citation>
    <scope>IDENTIFICATION</scope>
</reference>
<dbReference type="Gene3D" id="3.30.420.10">
    <property type="entry name" value="Ribonuclease H-like superfamily/Ribonuclease H"/>
    <property type="match status" value="1"/>
</dbReference>
<dbReference type="Ensembl" id="ENSAPOT00000012144.1">
    <property type="protein sequence ID" value="ENSAPOP00000003207.1"/>
    <property type="gene ID" value="ENSAPOG00000004668.1"/>
</dbReference>
<evidence type="ECO:0000313" key="2">
    <source>
        <dbReference type="Proteomes" id="UP000257200"/>
    </source>
</evidence>
<keyword evidence="2" id="KW-1185">Reference proteome</keyword>
<proteinExistence type="predicted"/>
<protein>
    <recommendedName>
        <fullName evidence="3">Tc1-like transposase DDE domain-containing protein</fullName>
    </recommendedName>
</protein>
<dbReference type="GeneTree" id="ENSGT01140000285031"/>
<dbReference type="InParanoid" id="A0A3Q1EJ70"/>
<dbReference type="AlphaFoldDB" id="A0A3Q1EJ70"/>
<dbReference type="InterPro" id="IPR036397">
    <property type="entry name" value="RNaseH_sf"/>
</dbReference>
<name>A0A3Q1EJ70_9TELE</name>
<sequence length="139" mass="16027">MAFYTFFLRRPGLSYLRSSRVWVRRRPGEALSPACTVPTVKHGGGSIMVWAGIGHLTVCDHTLNSVKYCTILQTHMLRMFQQNWTFQQENSPCHTSRTSRTWLQEHSIQVSEWLPHVPVSSSVSCRLTLPVDLFFYLNL</sequence>
<dbReference type="Proteomes" id="UP000257200">
    <property type="component" value="Unplaced"/>
</dbReference>
<dbReference type="GO" id="GO:0003676">
    <property type="term" value="F:nucleic acid binding"/>
    <property type="evidence" value="ECO:0007669"/>
    <property type="project" value="InterPro"/>
</dbReference>
<accession>A0A3Q1EJ70</accession>
<evidence type="ECO:0008006" key="3">
    <source>
        <dbReference type="Google" id="ProtNLM"/>
    </source>
</evidence>
<reference evidence="1" key="1">
    <citation type="submission" date="2025-08" db="UniProtKB">
        <authorList>
            <consortium name="Ensembl"/>
        </authorList>
    </citation>
    <scope>IDENTIFICATION</scope>
</reference>
<evidence type="ECO:0000313" key="1">
    <source>
        <dbReference type="Ensembl" id="ENSAPOP00000003207.1"/>
    </source>
</evidence>
<organism evidence="1 2">
    <name type="scientific">Acanthochromis polyacanthus</name>
    <name type="common">spiny chromis</name>
    <dbReference type="NCBI Taxonomy" id="80966"/>
    <lineage>
        <taxon>Eukaryota</taxon>
        <taxon>Metazoa</taxon>
        <taxon>Chordata</taxon>
        <taxon>Craniata</taxon>
        <taxon>Vertebrata</taxon>
        <taxon>Euteleostomi</taxon>
        <taxon>Actinopterygii</taxon>
        <taxon>Neopterygii</taxon>
        <taxon>Teleostei</taxon>
        <taxon>Neoteleostei</taxon>
        <taxon>Acanthomorphata</taxon>
        <taxon>Ovalentaria</taxon>
        <taxon>Pomacentridae</taxon>
        <taxon>Acanthochromis</taxon>
    </lineage>
</organism>
<dbReference type="STRING" id="80966.ENSAPOP00000003207"/>